<keyword evidence="3" id="KW-0378">Hydrolase</keyword>
<feature type="domain" description="AB hydrolase-1" evidence="2">
    <location>
        <begin position="62"/>
        <end position="297"/>
    </location>
</feature>
<reference evidence="3 4" key="1">
    <citation type="submission" date="2020-02" db="EMBL/GenBank/DDBJ databases">
        <authorList>
            <person name="Li X.-J."/>
            <person name="Han X.-M."/>
        </authorList>
    </citation>
    <scope>NUCLEOTIDE SEQUENCE [LARGE SCALE GENOMIC DNA]</scope>
    <source>
        <strain evidence="3 4">CCTCC AB 2017055</strain>
    </source>
</reference>
<keyword evidence="4" id="KW-1185">Reference proteome</keyword>
<proteinExistence type="predicted"/>
<gene>
    <name evidence="3" type="ORF">G1H10_22505</name>
</gene>
<dbReference type="Gene3D" id="3.40.50.1820">
    <property type="entry name" value="alpha/beta hydrolase"/>
    <property type="match status" value="1"/>
</dbReference>
<evidence type="ECO:0000313" key="4">
    <source>
        <dbReference type="Proteomes" id="UP000475214"/>
    </source>
</evidence>
<evidence type="ECO:0000313" key="3">
    <source>
        <dbReference type="EMBL" id="NEE02940.1"/>
    </source>
</evidence>
<dbReference type="PANTHER" id="PTHR43689">
    <property type="entry name" value="HYDROLASE"/>
    <property type="match status" value="1"/>
</dbReference>
<dbReference type="Pfam" id="PF12697">
    <property type="entry name" value="Abhydrolase_6"/>
    <property type="match status" value="1"/>
</dbReference>
<dbReference type="PRINTS" id="PR00412">
    <property type="entry name" value="EPOXHYDRLASE"/>
</dbReference>
<dbReference type="InterPro" id="IPR000639">
    <property type="entry name" value="Epox_hydrolase-like"/>
</dbReference>
<feature type="region of interest" description="Disordered" evidence="1">
    <location>
        <begin position="1"/>
        <end position="27"/>
    </location>
</feature>
<dbReference type="AlphaFoldDB" id="A0A6L9SFT9"/>
<accession>A0A6L9SFT9</accession>
<comment type="caution">
    <text evidence="3">The sequence shown here is derived from an EMBL/GenBank/DDBJ whole genome shotgun (WGS) entry which is preliminary data.</text>
</comment>
<dbReference type="PANTHER" id="PTHR43689:SF8">
    <property type="entry name" value="ALPHA_BETA-HYDROLASES SUPERFAMILY PROTEIN"/>
    <property type="match status" value="1"/>
</dbReference>
<evidence type="ECO:0000259" key="2">
    <source>
        <dbReference type="Pfam" id="PF12697"/>
    </source>
</evidence>
<sequence>MTGRPHRQCHAGPPGVPDRRGVPRSPAVQAKGTTVTWILPEEFGTDGGVIRWARLGGSLDPIVLVHGTPYSSYLWRDIAPALALTRTVFVFDLLGYGQSDQREGQDLTLAAQTRRFVDLLAHWDIGSPSVVANDIGGAIALRAMLLEGAAYRDLTIFDAVSGGAWERGLFKLIRDHPGAFDHLPDYAHESLVVSHLNNATHLGFRPDVLTAHLAPWRGPHGQAAYYRQYRQLSESDTAPYEARLPRIEVPVKVLWGREDRILPPEYGTWLHERIPHAELHWVDDAGHLLQEDAPAQLLSHLLSGFDAERRS</sequence>
<dbReference type="PRINTS" id="PR00111">
    <property type="entry name" value="ABHYDROLASE"/>
</dbReference>
<dbReference type="InterPro" id="IPR029058">
    <property type="entry name" value="AB_hydrolase_fold"/>
</dbReference>
<organism evidence="3 4">
    <name type="scientific">Phytoactinopolyspora halotolerans</name>
    <dbReference type="NCBI Taxonomy" id="1981512"/>
    <lineage>
        <taxon>Bacteria</taxon>
        <taxon>Bacillati</taxon>
        <taxon>Actinomycetota</taxon>
        <taxon>Actinomycetes</taxon>
        <taxon>Jiangellales</taxon>
        <taxon>Jiangellaceae</taxon>
        <taxon>Phytoactinopolyspora</taxon>
    </lineage>
</organism>
<evidence type="ECO:0000256" key="1">
    <source>
        <dbReference type="SAM" id="MobiDB-lite"/>
    </source>
</evidence>
<name>A0A6L9SFT9_9ACTN</name>
<dbReference type="SUPFAM" id="SSF53474">
    <property type="entry name" value="alpha/beta-Hydrolases"/>
    <property type="match status" value="1"/>
</dbReference>
<dbReference type="InterPro" id="IPR000073">
    <property type="entry name" value="AB_hydrolase_1"/>
</dbReference>
<dbReference type="GO" id="GO:0016787">
    <property type="term" value="F:hydrolase activity"/>
    <property type="evidence" value="ECO:0007669"/>
    <property type="project" value="UniProtKB-KW"/>
</dbReference>
<dbReference type="Proteomes" id="UP000475214">
    <property type="component" value="Unassembled WGS sequence"/>
</dbReference>
<dbReference type="EMBL" id="JAAGOA010000018">
    <property type="protein sequence ID" value="NEE02940.1"/>
    <property type="molecule type" value="Genomic_DNA"/>
</dbReference>
<protein>
    <submittedName>
        <fullName evidence="3">Alpha/beta hydrolase</fullName>
    </submittedName>
</protein>